<gene>
    <name evidence="5" type="ORF">BER1_3979</name>
    <name evidence="6" type="ORF">BER2_3951</name>
</gene>
<keyword evidence="2" id="KW-0479">Metal-binding</keyword>
<dbReference type="Pfam" id="PF00034">
    <property type="entry name" value="Cytochrom_C"/>
    <property type="match status" value="2"/>
</dbReference>
<proteinExistence type="predicted"/>
<dbReference type="InterPro" id="IPR000674">
    <property type="entry name" value="Ald_Oxase/Xan_DH_a/b"/>
</dbReference>
<protein>
    <submittedName>
        <fullName evidence="5">Diheme cytochrome c-553</fullName>
    </submittedName>
</protein>
<dbReference type="InterPro" id="IPR036856">
    <property type="entry name" value="Ald_Oxase/Xan_DH_a/b_sf"/>
</dbReference>
<dbReference type="Gene3D" id="1.10.760.10">
    <property type="entry name" value="Cytochrome c-like domain"/>
    <property type="match status" value="3"/>
</dbReference>
<dbReference type="InterPro" id="IPR036909">
    <property type="entry name" value="Cyt_c-like_dom_sf"/>
</dbReference>
<evidence type="ECO:0000256" key="2">
    <source>
        <dbReference type="ARBA" id="ARBA00022723"/>
    </source>
</evidence>
<dbReference type="GO" id="GO:0046872">
    <property type="term" value="F:metal ion binding"/>
    <property type="evidence" value="ECO:0007669"/>
    <property type="project" value="UniProtKB-KW"/>
</dbReference>
<feature type="domain" description="Cytochrome c" evidence="4">
    <location>
        <begin position="893"/>
        <end position="981"/>
    </location>
</feature>
<dbReference type="InterPro" id="IPR009056">
    <property type="entry name" value="Cyt_c-like_dom"/>
</dbReference>
<dbReference type="PANTHER" id="PTHR35008">
    <property type="entry name" value="BLL4482 PROTEIN-RELATED"/>
    <property type="match status" value="1"/>
</dbReference>
<dbReference type="InterPro" id="IPR037165">
    <property type="entry name" value="AldOxase/xan_DH_Mopterin-bd_sf"/>
</dbReference>
<organism evidence="5">
    <name type="scientific">plant metagenome</name>
    <dbReference type="NCBI Taxonomy" id="1297885"/>
    <lineage>
        <taxon>unclassified sequences</taxon>
        <taxon>metagenomes</taxon>
        <taxon>organismal metagenomes</taxon>
    </lineage>
</organism>
<dbReference type="GO" id="GO:0020037">
    <property type="term" value="F:heme binding"/>
    <property type="evidence" value="ECO:0007669"/>
    <property type="project" value="InterPro"/>
</dbReference>
<dbReference type="PROSITE" id="PS51007">
    <property type="entry name" value="CYTC"/>
    <property type="match status" value="3"/>
</dbReference>
<dbReference type="PANTHER" id="PTHR35008:SF8">
    <property type="entry name" value="ALCOHOL DEHYDROGENASE CYTOCHROME C SUBUNIT"/>
    <property type="match status" value="1"/>
</dbReference>
<dbReference type="EMBL" id="CAADIH010000005">
    <property type="protein sequence ID" value="VFR36819.1"/>
    <property type="molecule type" value="Genomic_DNA"/>
</dbReference>
<dbReference type="AlphaFoldDB" id="A0A484QDK9"/>
<feature type="domain" description="Cytochrome c" evidence="4">
    <location>
        <begin position="742"/>
        <end position="851"/>
    </location>
</feature>
<keyword evidence="1" id="KW-0349">Heme</keyword>
<feature type="domain" description="Cytochrome c" evidence="4">
    <location>
        <begin position="597"/>
        <end position="700"/>
    </location>
</feature>
<dbReference type="SUPFAM" id="SSF54665">
    <property type="entry name" value="CO dehydrogenase molybdoprotein N-domain-like"/>
    <property type="match status" value="1"/>
</dbReference>
<reference evidence="5" key="1">
    <citation type="submission" date="2019-03" db="EMBL/GenBank/DDBJ databases">
        <authorList>
            <person name="Danneels B."/>
        </authorList>
    </citation>
    <scope>NUCLEOTIDE SEQUENCE</scope>
</reference>
<name>A0A484QDK9_9ZZZZ</name>
<evidence type="ECO:0000256" key="3">
    <source>
        <dbReference type="ARBA" id="ARBA00023004"/>
    </source>
</evidence>
<dbReference type="GO" id="GO:0009055">
    <property type="term" value="F:electron transfer activity"/>
    <property type="evidence" value="ECO:0007669"/>
    <property type="project" value="InterPro"/>
</dbReference>
<evidence type="ECO:0000313" key="6">
    <source>
        <dbReference type="EMBL" id="VFR36819.1"/>
    </source>
</evidence>
<dbReference type="SUPFAM" id="SSF46626">
    <property type="entry name" value="Cytochrome c"/>
    <property type="match status" value="3"/>
</dbReference>
<evidence type="ECO:0000313" key="5">
    <source>
        <dbReference type="EMBL" id="VFR36373.1"/>
    </source>
</evidence>
<evidence type="ECO:0000256" key="1">
    <source>
        <dbReference type="ARBA" id="ARBA00022617"/>
    </source>
</evidence>
<dbReference type="Gene3D" id="3.30.365.10">
    <property type="entry name" value="Aldehyde oxidase/xanthine dehydrogenase, molybdopterin binding domain"/>
    <property type="match status" value="2"/>
</dbReference>
<keyword evidence="3" id="KW-0408">Iron</keyword>
<dbReference type="SUPFAM" id="SSF56003">
    <property type="entry name" value="Molybdenum cofactor-binding domain"/>
    <property type="match status" value="1"/>
</dbReference>
<sequence>MSGAVMQGRLPAGLDGALPPAAALHGVVSRPPRMAWDGRRYTGPGLARLDDAAARAMPGVVDVVRIAHFVGVVAVSAVLARQAAEMLAPQWRSTGPIPATPPEDAPEAAAQTYTWQLPAHPCVEGLSVTVWCVAGVAGVWLPGGGERHASLRAELAGLLDLPGDRIHLASAGSCIVHDLDVMDAAADAALLSRAVGRPVRISLQRPAEAGALSLAAQPMMPAAQDPQSPSGEAAPLASEHPAACLHANVHWGVRPSLARLLATPAQAAASARSAAQGDPAIVSASTSGALVHASSTELGAMQVFAQESLLDEAAARLGADPLAHRLSVAPPGPGRELARRLAEQSGWQALPSGAAGAMALDQRLSAQAGMPALRGRGYASAHVRTGDIDGGTQDSWSAWVVEVAVEPDTGRVDVTRLVVGHDSQHLQAAQGAAIHEQPPQLLDSARRLLGAPARFDDWGATAAGGAAPLALAEARHEMVHAQRDAQEVRTTLAQPPVAQGQLAADGVLTLPAAAAIANAIFDATGVRLRQVPFNSEQLRQALLPSRSRATPRAWYKRGGLWLAAGAGAVASLVTMAWPGKPAIAPTDGPDVSLYSDAAIERGRLVAAAGDCVVCHTAPKGEANAGGLGLETPFGTIYTTNITPDNDTGIGRWSFSAFDRAMREGVHRDGRQLYPAFPYTAFAKLTDADMQALYAYLMVQPPVRSEPPKTELAFPYKLRPTLAGWNLLFHDNSVYQPDPAQSLAWNRGAYLVEGAGHCAACHSPRNALGAEKRGPGSYLAGGEAEGWTAPALNQLASGATPWTADELFQYLRTGYSARHGVAAGPMAPVIHGLAELPESDVRAITTYLLDLPGGKAAGAAAGKEAPAPAPAMSAAADALPAAVARQPDAQRLFVNHANGERIYQNACAACHESGGGPTLFGVKPSLASNPNLHAATPDNLLQVVLHGIQQPANEELGYMPGFKDSLDDRQVQDLLGYLRARFAPQARPWQDTEPAIDRIRKQAH</sequence>
<dbReference type="InterPro" id="IPR051459">
    <property type="entry name" value="Cytochrome_c-type_DH"/>
</dbReference>
<accession>A0A484QDK9</accession>
<dbReference type="EMBL" id="CAADIE010000004">
    <property type="protein sequence ID" value="VFR36373.1"/>
    <property type="molecule type" value="Genomic_DNA"/>
</dbReference>
<dbReference type="GO" id="GO:0016491">
    <property type="term" value="F:oxidoreductase activity"/>
    <property type="evidence" value="ECO:0007669"/>
    <property type="project" value="InterPro"/>
</dbReference>
<evidence type="ECO:0000259" key="4">
    <source>
        <dbReference type="PROSITE" id="PS51007"/>
    </source>
</evidence>
<dbReference type="Pfam" id="PF13442">
    <property type="entry name" value="Cytochrome_CBB3"/>
    <property type="match status" value="1"/>
</dbReference>
<dbReference type="SMART" id="SM01008">
    <property type="entry name" value="Ald_Xan_dh_C"/>
    <property type="match status" value="1"/>
</dbReference>